<accession>A0A0A8YTQ7</accession>
<dbReference type="AlphaFoldDB" id="A0A0A8YTQ7"/>
<sequence>MGPILTWEYSPLLSHIGRPNSVV</sequence>
<protein>
    <submittedName>
        <fullName evidence="1">Uncharacterized protein</fullName>
    </submittedName>
</protein>
<evidence type="ECO:0000313" key="1">
    <source>
        <dbReference type="EMBL" id="JAD29956.1"/>
    </source>
</evidence>
<reference evidence="1" key="2">
    <citation type="journal article" date="2015" name="Data Brief">
        <title>Shoot transcriptome of the giant reed, Arundo donax.</title>
        <authorList>
            <person name="Barrero R.A."/>
            <person name="Guerrero F.D."/>
            <person name="Moolhuijzen P."/>
            <person name="Goolsby J.A."/>
            <person name="Tidwell J."/>
            <person name="Bellgard S.E."/>
            <person name="Bellgard M.I."/>
        </authorList>
    </citation>
    <scope>NUCLEOTIDE SEQUENCE</scope>
    <source>
        <tissue evidence="1">Shoot tissue taken approximately 20 cm above the soil surface</tissue>
    </source>
</reference>
<organism evidence="1">
    <name type="scientific">Arundo donax</name>
    <name type="common">Giant reed</name>
    <name type="synonym">Donax arundinaceus</name>
    <dbReference type="NCBI Taxonomy" id="35708"/>
    <lineage>
        <taxon>Eukaryota</taxon>
        <taxon>Viridiplantae</taxon>
        <taxon>Streptophyta</taxon>
        <taxon>Embryophyta</taxon>
        <taxon>Tracheophyta</taxon>
        <taxon>Spermatophyta</taxon>
        <taxon>Magnoliopsida</taxon>
        <taxon>Liliopsida</taxon>
        <taxon>Poales</taxon>
        <taxon>Poaceae</taxon>
        <taxon>PACMAD clade</taxon>
        <taxon>Arundinoideae</taxon>
        <taxon>Arundineae</taxon>
        <taxon>Arundo</taxon>
    </lineage>
</organism>
<dbReference type="EMBL" id="GBRH01267939">
    <property type="protein sequence ID" value="JAD29956.1"/>
    <property type="molecule type" value="Transcribed_RNA"/>
</dbReference>
<reference evidence="1" key="1">
    <citation type="submission" date="2014-09" db="EMBL/GenBank/DDBJ databases">
        <authorList>
            <person name="Magalhaes I.L.F."/>
            <person name="Oliveira U."/>
            <person name="Santos F.R."/>
            <person name="Vidigal T.H.D.A."/>
            <person name="Brescovit A.D."/>
            <person name="Santos A.J."/>
        </authorList>
    </citation>
    <scope>NUCLEOTIDE SEQUENCE</scope>
    <source>
        <tissue evidence="1">Shoot tissue taken approximately 20 cm above the soil surface</tissue>
    </source>
</reference>
<proteinExistence type="predicted"/>
<name>A0A0A8YTQ7_ARUDO</name>